<dbReference type="PANTHER" id="PTHR30055">
    <property type="entry name" value="HTH-TYPE TRANSCRIPTIONAL REGULATOR RUTR"/>
    <property type="match status" value="1"/>
</dbReference>
<sequence length="210" mass="23305">MAKTAIDRPVRRRAATRERLLDAARTVLAREGIQGASVEHICDQAGFTRGAFYSNFSSKDELVLALFGRERELMLAALREAADPASFEGLDTLDAVAVIMDRFLVGQQHDREWYLVHAEFELRGVRDDAVGREFVAASRRVRADFESFMASALEALGLRLTVDLSHVASILMGTYDAALRESLLEDRPIDLELLKITLPTLLVAVTEPTS</sequence>
<dbReference type="SUPFAM" id="SSF48498">
    <property type="entry name" value="Tetracyclin repressor-like, C-terminal domain"/>
    <property type="match status" value="1"/>
</dbReference>
<dbReference type="InterPro" id="IPR001647">
    <property type="entry name" value="HTH_TetR"/>
</dbReference>
<accession>A0A5Q2MFE8</accession>
<dbReference type="InterPro" id="IPR050109">
    <property type="entry name" value="HTH-type_TetR-like_transc_reg"/>
</dbReference>
<dbReference type="Gene3D" id="1.10.357.10">
    <property type="entry name" value="Tetracycline Repressor, domain 2"/>
    <property type="match status" value="1"/>
</dbReference>
<evidence type="ECO:0000313" key="3">
    <source>
        <dbReference type="Proteomes" id="UP000392064"/>
    </source>
</evidence>
<dbReference type="Pfam" id="PF00440">
    <property type="entry name" value="TetR_N"/>
    <property type="match status" value="1"/>
</dbReference>
<dbReference type="AlphaFoldDB" id="A0A5Q2MFE8"/>
<dbReference type="KEGG" id="aef:GEV26_11140"/>
<dbReference type="RefSeq" id="WP_153653142.1">
    <property type="nucleotide sequence ID" value="NZ_CP045737.1"/>
</dbReference>
<dbReference type="PANTHER" id="PTHR30055:SF241">
    <property type="entry name" value="TRANSCRIPTIONAL REGULATORY PROTEIN"/>
    <property type="match status" value="1"/>
</dbReference>
<dbReference type="GO" id="GO:0003700">
    <property type="term" value="F:DNA-binding transcription factor activity"/>
    <property type="evidence" value="ECO:0007669"/>
    <property type="project" value="TreeGrafter"/>
</dbReference>
<protein>
    <submittedName>
        <fullName evidence="2">TetR family transcriptional regulator</fullName>
    </submittedName>
</protein>
<dbReference type="InterPro" id="IPR009057">
    <property type="entry name" value="Homeodomain-like_sf"/>
</dbReference>
<gene>
    <name evidence="2" type="ORF">GEV26_11140</name>
</gene>
<dbReference type="Proteomes" id="UP000392064">
    <property type="component" value="Chromosome"/>
</dbReference>
<dbReference type="EMBL" id="CP045737">
    <property type="protein sequence ID" value="QGG41877.1"/>
    <property type="molecule type" value="Genomic_DNA"/>
</dbReference>
<dbReference type="PROSITE" id="PS50977">
    <property type="entry name" value="HTH_TETR_2"/>
    <property type="match status" value="1"/>
</dbReference>
<keyword evidence="3" id="KW-1185">Reference proteome</keyword>
<name>A0A5Q2MFE8_9ACTN</name>
<dbReference type="GO" id="GO:0000976">
    <property type="term" value="F:transcription cis-regulatory region binding"/>
    <property type="evidence" value="ECO:0007669"/>
    <property type="project" value="TreeGrafter"/>
</dbReference>
<proteinExistence type="predicted"/>
<dbReference type="PRINTS" id="PR00455">
    <property type="entry name" value="HTHTETR"/>
</dbReference>
<evidence type="ECO:0000313" key="2">
    <source>
        <dbReference type="EMBL" id="QGG41877.1"/>
    </source>
</evidence>
<reference evidence="2 3" key="1">
    <citation type="submission" date="2019-11" db="EMBL/GenBank/DDBJ databases">
        <authorList>
            <person name="Li J."/>
        </authorList>
    </citation>
    <scope>NUCLEOTIDE SEQUENCE [LARGE SCALE GENOMIC DNA]</scope>
    <source>
        <strain evidence="2 3">MF47</strain>
    </source>
</reference>
<evidence type="ECO:0000256" key="1">
    <source>
        <dbReference type="ARBA" id="ARBA00023125"/>
    </source>
</evidence>
<keyword evidence="1" id="KW-0238">DNA-binding</keyword>
<dbReference type="InterPro" id="IPR036271">
    <property type="entry name" value="Tet_transcr_reg_TetR-rel_C_sf"/>
</dbReference>
<dbReference type="SUPFAM" id="SSF46689">
    <property type="entry name" value="Homeodomain-like"/>
    <property type="match status" value="1"/>
</dbReference>
<organism evidence="2 3">
    <name type="scientific">Aeromicrobium yanjiei</name>
    <dbReference type="NCBI Taxonomy" id="2662028"/>
    <lineage>
        <taxon>Bacteria</taxon>
        <taxon>Bacillati</taxon>
        <taxon>Actinomycetota</taxon>
        <taxon>Actinomycetes</taxon>
        <taxon>Propionibacteriales</taxon>
        <taxon>Nocardioidaceae</taxon>
        <taxon>Aeromicrobium</taxon>
    </lineage>
</organism>